<evidence type="ECO:0008006" key="4">
    <source>
        <dbReference type="Google" id="ProtNLM"/>
    </source>
</evidence>
<protein>
    <recommendedName>
        <fullName evidence="4">Pilus assembly protein</fullName>
    </recommendedName>
</protein>
<keyword evidence="3" id="KW-1185">Reference proteome</keyword>
<dbReference type="EMBL" id="VDFV01000016">
    <property type="protein sequence ID" value="TNC70941.1"/>
    <property type="molecule type" value="Genomic_DNA"/>
</dbReference>
<dbReference type="Proteomes" id="UP000305709">
    <property type="component" value="Unassembled WGS sequence"/>
</dbReference>
<keyword evidence="1" id="KW-1133">Transmembrane helix</keyword>
<accession>A0A5C4NBC8</accession>
<keyword evidence="1" id="KW-0472">Membrane</keyword>
<evidence type="ECO:0000313" key="3">
    <source>
        <dbReference type="Proteomes" id="UP000305709"/>
    </source>
</evidence>
<feature type="transmembrane region" description="Helical" evidence="1">
    <location>
        <begin position="20"/>
        <end position="38"/>
    </location>
</feature>
<dbReference type="RefSeq" id="WP_139082006.1">
    <property type="nucleotide sequence ID" value="NZ_VDFV01000016.1"/>
</dbReference>
<keyword evidence="1" id="KW-0812">Transmembrane</keyword>
<evidence type="ECO:0000313" key="2">
    <source>
        <dbReference type="EMBL" id="TNC70941.1"/>
    </source>
</evidence>
<proteinExistence type="predicted"/>
<name>A0A5C4NBC8_9RHOB</name>
<reference evidence="2 3" key="1">
    <citation type="submission" date="2019-06" db="EMBL/GenBank/DDBJ databases">
        <authorList>
            <person name="Jiang L."/>
        </authorList>
    </citation>
    <scope>NUCLEOTIDE SEQUENCE [LARGE SCALE GENOMIC DNA]</scope>
    <source>
        <strain evidence="2 3">YIM 48858</strain>
    </source>
</reference>
<dbReference type="OrthoDB" id="5525128at2"/>
<organism evidence="2 3">
    <name type="scientific">Rubellimicrobium roseum</name>
    <dbReference type="NCBI Taxonomy" id="687525"/>
    <lineage>
        <taxon>Bacteria</taxon>
        <taxon>Pseudomonadati</taxon>
        <taxon>Pseudomonadota</taxon>
        <taxon>Alphaproteobacteria</taxon>
        <taxon>Rhodobacterales</taxon>
        <taxon>Roseobacteraceae</taxon>
        <taxon>Rubellimicrobium</taxon>
    </lineage>
</organism>
<comment type="caution">
    <text evidence="2">The sequence shown here is derived from an EMBL/GenBank/DDBJ whole genome shotgun (WGS) entry which is preliminary data.</text>
</comment>
<evidence type="ECO:0000256" key="1">
    <source>
        <dbReference type="SAM" id="Phobius"/>
    </source>
</evidence>
<dbReference type="AlphaFoldDB" id="A0A5C4NBC8"/>
<sequence length="68" mass="6908">MLNFIKNFRADEDGAVTVDWVVLTAAVVGLGIVVLNSISENAKGTADNIATAVGEAGTNIQSSTAGND</sequence>
<gene>
    <name evidence="2" type="ORF">FHG71_12410</name>
</gene>